<name>A0A371DSB5_9APHY</name>
<feature type="compositionally biased region" description="Basic and acidic residues" evidence="1">
    <location>
        <begin position="132"/>
        <end position="146"/>
    </location>
</feature>
<evidence type="ECO:0000313" key="2">
    <source>
        <dbReference type="EMBL" id="RDX55394.1"/>
    </source>
</evidence>
<feature type="compositionally biased region" description="Basic and acidic residues" evidence="1">
    <location>
        <begin position="458"/>
        <end position="503"/>
    </location>
</feature>
<sequence length="936" mass="104969">MRTLTDVSTWQTKDIEEVPIASEDEGSMECSQEQKERQQRPVVDDLPPSSPIETESEGGDVEVQGRCASKREATATSYTSQEMWSAAGSIPATFLFDEHEASGREDGEVDDPTLRQEANEDDDEDDGGPGGDAHRERIGRFEDFLGKHTPVNGSSGYVTTPRKRSYAFSPVSEERNRAARKPRREEVEEDEEERGAGVRLPSIQELVGNPWRGHGSERTGSRRVYAPVHMSTPSREQQPPLLNMTYQSGANVSGKAPTPFSVGTVAPDARSNANGEAAGERAGTHYARSASRATSRTNPRLDGMDLDGRDDVEEDLLEARDLRRARIERNRRELEEIEERRLALQKALMDSEDEENRGRLPIPRSQWQGGYAPEMMRHGLREERRGRPAGRAVDDFDVRRQHRGTAAQNDEDEELREMDRASREKWSAIPNTKAWLYREERRAREQRGRAEGWAPPISEDRQDSPRAMVEDERTSRRGTEERSEARLSLRDRGRSREERDSQIWEERAVPEAWSPRHGQAYDDRLEQGPMTHGYGRAEGRESTPGRWPGMNESGAIPTAVARDAGAADTPVTVDDPHHDRWTIHFDDPEALLKGQSSDFIRVVWWGTEPTVIFTVYNYKYTKNDAISRHIEASVTSMTTVLTGETDFKVIPPDPEWRHQLQPRDLPFTWAIRGLSEAGAWEMVKARIITTKGVMILTHPRTLCNPRWVCGLVGFVRPDTEAIKETVLTTLRSEYMIGRLTDMTRSNAMLRHIPEERRVAHILRSIEVRIAATGDGGYVSNIYITPPTDDMDIWREWAEELRSCRFNAFLCGAGVARRVFWCAGCRGVDHETENCTIPTMRGWKGPEAGTATHTRLQIAATARGGLGRGRGGMARGASRAGGSAGRIDGDPDYGEWRGQQPAGRGLAANGRGYGRGMVMARGARGAKRANWSTAMRP</sequence>
<proteinExistence type="predicted"/>
<feature type="compositionally biased region" description="Polar residues" evidence="1">
    <location>
        <begin position="74"/>
        <end position="83"/>
    </location>
</feature>
<feature type="compositionally biased region" description="Basic and acidic residues" evidence="1">
    <location>
        <begin position="375"/>
        <end position="399"/>
    </location>
</feature>
<gene>
    <name evidence="2" type="ORF">OH76DRAFT_1414754</name>
</gene>
<accession>A0A371DSB5</accession>
<evidence type="ECO:0000313" key="3">
    <source>
        <dbReference type="Proteomes" id="UP000256964"/>
    </source>
</evidence>
<feature type="region of interest" description="Disordered" evidence="1">
    <location>
        <begin position="349"/>
        <end position="424"/>
    </location>
</feature>
<feature type="region of interest" description="Disordered" evidence="1">
    <location>
        <begin position="95"/>
        <end position="308"/>
    </location>
</feature>
<feature type="region of interest" description="Disordered" evidence="1">
    <location>
        <begin position="515"/>
        <end position="550"/>
    </location>
</feature>
<evidence type="ECO:0000256" key="1">
    <source>
        <dbReference type="SAM" id="MobiDB-lite"/>
    </source>
</evidence>
<feature type="region of interest" description="Disordered" evidence="1">
    <location>
        <begin position="1"/>
        <end position="83"/>
    </location>
</feature>
<dbReference type="AlphaFoldDB" id="A0A371DSB5"/>
<organism evidence="2 3">
    <name type="scientific">Lentinus brumalis</name>
    <dbReference type="NCBI Taxonomy" id="2498619"/>
    <lineage>
        <taxon>Eukaryota</taxon>
        <taxon>Fungi</taxon>
        <taxon>Dikarya</taxon>
        <taxon>Basidiomycota</taxon>
        <taxon>Agaricomycotina</taxon>
        <taxon>Agaricomycetes</taxon>
        <taxon>Polyporales</taxon>
        <taxon>Polyporaceae</taxon>
        <taxon>Lentinus</taxon>
    </lineage>
</organism>
<dbReference type="OrthoDB" id="10476631at2759"/>
<feature type="region of interest" description="Disordered" evidence="1">
    <location>
        <begin position="865"/>
        <end position="891"/>
    </location>
</feature>
<dbReference type="EMBL" id="KZ857382">
    <property type="protein sequence ID" value="RDX55394.1"/>
    <property type="molecule type" value="Genomic_DNA"/>
</dbReference>
<dbReference type="Proteomes" id="UP000256964">
    <property type="component" value="Unassembled WGS sequence"/>
</dbReference>
<keyword evidence="3" id="KW-1185">Reference proteome</keyword>
<feature type="region of interest" description="Disordered" evidence="1">
    <location>
        <begin position="446"/>
        <end position="503"/>
    </location>
</feature>
<feature type="compositionally biased region" description="Polar residues" evidence="1">
    <location>
        <begin position="1"/>
        <end position="12"/>
    </location>
</feature>
<feature type="compositionally biased region" description="Basic and acidic residues" evidence="1">
    <location>
        <begin position="32"/>
        <end position="43"/>
    </location>
</feature>
<reference evidence="2 3" key="1">
    <citation type="journal article" date="2018" name="Biotechnol. Biofuels">
        <title>Integrative visual omics of the white-rot fungus Polyporus brumalis exposes the biotechnological potential of its oxidative enzymes for delignifying raw plant biomass.</title>
        <authorList>
            <person name="Miyauchi S."/>
            <person name="Rancon A."/>
            <person name="Drula E."/>
            <person name="Hage H."/>
            <person name="Chaduli D."/>
            <person name="Favel A."/>
            <person name="Grisel S."/>
            <person name="Henrissat B."/>
            <person name="Herpoel-Gimbert I."/>
            <person name="Ruiz-Duenas F.J."/>
            <person name="Chevret D."/>
            <person name="Hainaut M."/>
            <person name="Lin J."/>
            <person name="Wang M."/>
            <person name="Pangilinan J."/>
            <person name="Lipzen A."/>
            <person name="Lesage-Meessen L."/>
            <person name="Navarro D."/>
            <person name="Riley R."/>
            <person name="Grigoriev I.V."/>
            <person name="Zhou S."/>
            <person name="Raouche S."/>
            <person name="Rosso M.N."/>
        </authorList>
    </citation>
    <scope>NUCLEOTIDE SEQUENCE [LARGE SCALE GENOMIC DNA]</scope>
    <source>
        <strain evidence="2 3">BRFM 1820</strain>
    </source>
</reference>
<protein>
    <submittedName>
        <fullName evidence="2">Uncharacterized protein</fullName>
    </submittedName>
</protein>
<feature type="compositionally biased region" description="Basic and acidic residues" evidence="1">
    <location>
        <begin position="96"/>
        <end position="118"/>
    </location>
</feature>